<dbReference type="GO" id="GO:0031992">
    <property type="term" value="F:energy transducer activity"/>
    <property type="evidence" value="ECO:0007669"/>
    <property type="project" value="InterPro"/>
</dbReference>
<dbReference type="GO" id="GO:0030288">
    <property type="term" value="C:outer membrane-bounded periplasmic space"/>
    <property type="evidence" value="ECO:0007669"/>
    <property type="project" value="InterPro"/>
</dbReference>
<evidence type="ECO:0000259" key="11">
    <source>
        <dbReference type="PROSITE" id="PS52015"/>
    </source>
</evidence>
<dbReference type="InterPro" id="IPR037682">
    <property type="entry name" value="TonB_C"/>
</dbReference>
<dbReference type="AlphaFoldDB" id="A0A1I2QYF9"/>
<dbReference type="EMBL" id="FOOT01000002">
    <property type="protein sequence ID" value="SFG31377.1"/>
    <property type="molecule type" value="Genomic_DNA"/>
</dbReference>
<dbReference type="STRING" id="1436961.SAMN05421739_102121"/>
<dbReference type="InterPro" id="IPR051045">
    <property type="entry name" value="TonB-dependent_transducer"/>
</dbReference>
<evidence type="ECO:0000256" key="1">
    <source>
        <dbReference type="ARBA" id="ARBA00004383"/>
    </source>
</evidence>
<feature type="domain" description="TonB C-terminal" evidence="11">
    <location>
        <begin position="47"/>
        <end position="144"/>
    </location>
</feature>
<evidence type="ECO:0000256" key="6">
    <source>
        <dbReference type="ARBA" id="ARBA00022692"/>
    </source>
</evidence>
<accession>A0A1I2QYF9</accession>
<dbReference type="InterPro" id="IPR003538">
    <property type="entry name" value="TonB"/>
</dbReference>
<feature type="chain" id="PRO_5011600870" evidence="10">
    <location>
        <begin position="30"/>
        <end position="423"/>
    </location>
</feature>
<protein>
    <submittedName>
        <fullName evidence="12">TonB family C-terminal domain-containing protein</fullName>
    </submittedName>
</protein>
<keyword evidence="7" id="KW-0653">Protein transport</keyword>
<dbReference type="GO" id="GO:0015031">
    <property type="term" value="P:protein transport"/>
    <property type="evidence" value="ECO:0007669"/>
    <property type="project" value="UniProtKB-KW"/>
</dbReference>
<dbReference type="PANTHER" id="PTHR33446:SF2">
    <property type="entry name" value="PROTEIN TONB"/>
    <property type="match status" value="1"/>
</dbReference>
<dbReference type="RefSeq" id="WP_092099602.1">
    <property type="nucleotide sequence ID" value="NZ_FOOT01000002.1"/>
</dbReference>
<evidence type="ECO:0000256" key="10">
    <source>
        <dbReference type="SAM" id="SignalP"/>
    </source>
</evidence>
<dbReference type="PANTHER" id="PTHR33446">
    <property type="entry name" value="PROTEIN TONB-RELATED"/>
    <property type="match status" value="1"/>
</dbReference>
<keyword evidence="5" id="KW-0997">Cell inner membrane</keyword>
<feature type="signal peptide" evidence="10">
    <location>
        <begin position="1"/>
        <end position="29"/>
    </location>
</feature>
<evidence type="ECO:0000313" key="13">
    <source>
        <dbReference type="Proteomes" id="UP000198724"/>
    </source>
</evidence>
<proteinExistence type="inferred from homology"/>
<dbReference type="GO" id="GO:0055085">
    <property type="term" value="P:transmembrane transport"/>
    <property type="evidence" value="ECO:0007669"/>
    <property type="project" value="InterPro"/>
</dbReference>
<dbReference type="GO" id="GO:0098797">
    <property type="term" value="C:plasma membrane protein complex"/>
    <property type="evidence" value="ECO:0007669"/>
    <property type="project" value="TreeGrafter"/>
</dbReference>
<dbReference type="Pfam" id="PF03544">
    <property type="entry name" value="TonB_C"/>
    <property type="match status" value="1"/>
</dbReference>
<evidence type="ECO:0000256" key="5">
    <source>
        <dbReference type="ARBA" id="ARBA00022519"/>
    </source>
</evidence>
<dbReference type="Gene3D" id="3.30.1150.10">
    <property type="match status" value="3"/>
</dbReference>
<organism evidence="12 13">
    <name type="scientific">Pontibacter chinhatensis</name>
    <dbReference type="NCBI Taxonomy" id="1436961"/>
    <lineage>
        <taxon>Bacteria</taxon>
        <taxon>Pseudomonadati</taxon>
        <taxon>Bacteroidota</taxon>
        <taxon>Cytophagia</taxon>
        <taxon>Cytophagales</taxon>
        <taxon>Hymenobacteraceae</taxon>
        <taxon>Pontibacter</taxon>
    </lineage>
</organism>
<dbReference type="PRINTS" id="PR01374">
    <property type="entry name" value="TONBPROTEIN"/>
</dbReference>
<keyword evidence="10" id="KW-0732">Signal</keyword>
<sequence>MKKKRTLSNLAATALFSMAMLAAAPAAFAQTADKPYTYVEQMPVFKGGDAEMMKFLGSNIQYPAEAKARGVEGLVVLQFIVETDGSISNVTIVKKLGNGTDEEAARVLKLTSGKWKAGTQNGEPVRVRYTLPVRFALTEEDRASTAHIANQTPTYKGGQEAMLNTMKPYLQLPAEANQENLNARVTVRFYVDASGKVSNIRVEDTKFKKTIGPGSELDYMDASTFNIQNKAVLAKLTEAAVEAVKATSGNWQPALKDGQPASSELVLPVQFLGEKAMQQAAANHTPVMTKYTQNFYSWEDVEVKPQFKEGDFNKFLAKNLRYPAGFDYQGTVKFSITIYKNGKSVGGWYYTGPDMPKEEGAFFLEEIKRVAGLMENKWIPGKVDGQPVAVTKNITVQYVIDDGSTKQTVEGNEKPDVVVTKYK</sequence>
<dbReference type="PROSITE" id="PS52015">
    <property type="entry name" value="TONB_CTD"/>
    <property type="match status" value="1"/>
</dbReference>
<evidence type="ECO:0000313" key="12">
    <source>
        <dbReference type="EMBL" id="SFG31377.1"/>
    </source>
</evidence>
<dbReference type="GO" id="GO:0015891">
    <property type="term" value="P:siderophore transport"/>
    <property type="evidence" value="ECO:0007669"/>
    <property type="project" value="InterPro"/>
</dbReference>
<name>A0A1I2QYF9_9BACT</name>
<dbReference type="OrthoDB" id="1039448at2"/>
<evidence type="ECO:0000256" key="2">
    <source>
        <dbReference type="ARBA" id="ARBA00006555"/>
    </source>
</evidence>
<keyword evidence="8" id="KW-1133">Transmembrane helix</keyword>
<keyword evidence="13" id="KW-1185">Reference proteome</keyword>
<dbReference type="InterPro" id="IPR006260">
    <property type="entry name" value="TonB/TolA_C"/>
</dbReference>
<gene>
    <name evidence="12" type="ORF">SAMN05421739_102121</name>
</gene>
<keyword evidence="4" id="KW-1003">Cell membrane</keyword>
<keyword evidence="3" id="KW-0813">Transport</keyword>
<dbReference type="SUPFAM" id="SSF74653">
    <property type="entry name" value="TolA/TonB C-terminal domain"/>
    <property type="match status" value="2"/>
</dbReference>
<evidence type="ECO:0000256" key="7">
    <source>
        <dbReference type="ARBA" id="ARBA00022927"/>
    </source>
</evidence>
<reference evidence="13" key="1">
    <citation type="submission" date="2016-10" db="EMBL/GenBank/DDBJ databases">
        <authorList>
            <person name="Varghese N."/>
            <person name="Submissions S."/>
        </authorList>
    </citation>
    <scope>NUCLEOTIDE SEQUENCE [LARGE SCALE GENOMIC DNA]</scope>
    <source>
        <strain evidence="13">LP51</strain>
    </source>
</reference>
<keyword evidence="6" id="KW-0812">Transmembrane</keyword>
<dbReference type="Proteomes" id="UP000198724">
    <property type="component" value="Unassembled WGS sequence"/>
</dbReference>
<evidence type="ECO:0000256" key="4">
    <source>
        <dbReference type="ARBA" id="ARBA00022475"/>
    </source>
</evidence>
<evidence type="ECO:0000256" key="9">
    <source>
        <dbReference type="ARBA" id="ARBA00023136"/>
    </source>
</evidence>
<dbReference type="NCBIfam" id="TIGR01352">
    <property type="entry name" value="tonB_Cterm"/>
    <property type="match status" value="1"/>
</dbReference>
<keyword evidence="9" id="KW-0472">Membrane</keyword>
<comment type="subcellular location">
    <subcellularLocation>
        <location evidence="1">Cell inner membrane</location>
        <topology evidence="1">Single-pass membrane protein</topology>
        <orientation evidence="1">Periplasmic side</orientation>
    </subcellularLocation>
</comment>
<evidence type="ECO:0000256" key="3">
    <source>
        <dbReference type="ARBA" id="ARBA00022448"/>
    </source>
</evidence>
<evidence type="ECO:0000256" key="8">
    <source>
        <dbReference type="ARBA" id="ARBA00022989"/>
    </source>
</evidence>
<comment type="similarity">
    <text evidence="2">Belongs to the TonB family.</text>
</comment>